<protein>
    <submittedName>
        <fullName evidence="2">Uncharacterized protein</fullName>
    </submittedName>
</protein>
<name>A0AAE0LGG9_9CHLO</name>
<dbReference type="AlphaFoldDB" id="A0AAE0LGG9"/>
<reference evidence="2 3" key="1">
    <citation type="journal article" date="2015" name="Genome Biol. Evol.">
        <title>Comparative Genomics of a Bacterivorous Green Alga Reveals Evolutionary Causalities and Consequences of Phago-Mixotrophic Mode of Nutrition.</title>
        <authorList>
            <person name="Burns J.A."/>
            <person name="Paasch A."/>
            <person name="Narechania A."/>
            <person name="Kim E."/>
        </authorList>
    </citation>
    <scope>NUCLEOTIDE SEQUENCE [LARGE SCALE GENOMIC DNA]</scope>
    <source>
        <strain evidence="2 3">PLY_AMNH</strain>
    </source>
</reference>
<comment type="caution">
    <text evidence="2">The sequence shown here is derived from an EMBL/GenBank/DDBJ whole genome shotgun (WGS) entry which is preliminary data.</text>
</comment>
<evidence type="ECO:0000313" key="3">
    <source>
        <dbReference type="Proteomes" id="UP001190700"/>
    </source>
</evidence>
<proteinExistence type="predicted"/>
<feature type="compositionally biased region" description="Gly residues" evidence="1">
    <location>
        <begin position="160"/>
        <end position="170"/>
    </location>
</feature>
<evidence type="ECO:0000256" key="1">
    <source>
        <dbReference type="SAM" id="MobiDB-lite"/>
    </source>
</evidence>
<keyword evidence="3" id="KW-1185">Reference proteome</keyword>
<accession>A0AAE0LGG9</accession>
<sequence length="200" mass="22153">MPQIFPMYRDKTYDALSKKTASFMKYEYVVLAPALSYMHDYLTYVTEAVDGLSKMLYSAGKPVERIKRVENSIHGVYSLLCNRFTVLQLRASIDAEGASKLDWDSLRAKLKFVEDCVYQRMDDLVTDTLLNKYIDEFERGKNKASLYAKMKSVALTETGTGRGAGRGAGRGWCEEWKEQSPAGGTGKGCGKPAGSAGPDA</sequence>
<dbReference type="Proteomes" id="UP001190700">
    <property type="component" value="Unassembled WGS sequence"/>
</dbReference>
<gene>
    <name evidence="2" type="ORF">CYMTET_8444</name>
</gene>
<organism evidence="2 3">
    <name type="scientific">Cymbomonas tetramitiformis</name>
    <dbReference type="NCBI Taxonomy" id="36881"/>
    <lineage>
        <taxon>Eukaryota</taxon>
        <taxon>Viridiplantae</taxon>
        <taxon>Chlorophyta</taxon>
        <taxon>Pyramimonadophyceae</taxon>
        <taxon>Pyramimonadales</taxon>
        <taxon>Pyramimonadaceae</taxon>
        <taxon>Cymbomonas</taxon>
    </lineage>
</organism>
<evidence type="ECO:0000313" key="2">
    <source>
        <dbReference type="EMBL" id="KAK3283879.1"/>
    </source>
</evidence>
<dbReference type="EMBL" id="LGRX02002607">
    <property type="protein sequence ID" value="KAK3283879.1"/>
    <property type="molecule type" value="Genomic_DNA"/>
</dbReference>
<feature type="region of interest" description="Disordered" evidence="1">
    <location>
        <begin position="159"/>
        <end position="200"/>
    </location>
</feature>